<evidence type="ECO:0000313" key="1">
    <source>
        <dbReference type="Proteomes" id="UP000790787"/>
    </source>
</evidence>
<reference evidence="2" key="2">
    <citation type="submission" date="2025-08" db="UniProtKB">
        <authorList>
            <consortium name="RefSeq"/>
        </authorList>
    </citation>
    <scope>IDENTIFICATION</scope>
    <source>
        <tissue evidence="2">Leaf</tissue>
    </source>
</reference>
<protein>
    <submittedName>
        <fullName evidence="2">Uncharacterized protein LOC142175262</fullName>
    </submittedName>
</protein>
<reference evidence="1" key="1">
    <citation type="journal article" date="2014" name="Nat. Commun.">
        <title>The tobacco genome sequence and its comparison with those of tomato and potato.</title>
        <authorList>
            <person name="Sierro N."/>
            <person name="Battey J.N."/>
            <person name="Ouadi S."/>
            <person name="Bakaher N."/>
            <person name="Bovet L."/>
            <person name="Willig A."/>
            <person name="Goepfert S."/>
            <person name="Peitsch M.C."/>
            <person name="Ivanov N.V."/>
        </authorList>
    </citation>
    <scope>NUCLEOTIDE SEQUENCE [LARGE SCALE GENOMIC DNA]</scope>
</reference>
<dbReference type="RefSeq" id="XP_075097948.1">
    <property type="nucleotide sequence ID" value="XM_075241847.1"/>
</dbReference>
<gene>
    <name evidence="2" type="primary">LOC142175262</name>
</gene>
<accession>A0AC58TL52</accession>
<keyword evidence="1" id="KW-1185">Reference proteome</keyword>
<name>A0AC58TL52_TOBAC</name>
<organism evidence="1 2">
    <name type="scientific">Nicotiana tabacum</name>
    <name type="common">Common tobacco</name>
    <dbReference type="NCBI Taxonomy" id="4097"/>
    <lineage>
        <taxon>Eukaryota</taxon>
        <taxon>Viridiplantae</taxon>
        <taxon>Streptophyta</taxon>
        <taxon>Embryophyta</taxon>
        <taxon>Tracheophyta</taxon>
        <taxon>Spermatophyta</taxon>
        <taxon>Magnoliopsida</taxon>
        <taxon>eudicotyledons</taxon>
        <taxon>Gunneridae</taxon>
        <taxon>Pentapetalae</taxon>
        <taxon>asterids</taxon>
        <taxon>lamiids</taxon>
        <taxon>Solanales</taxon>
        <taxon>Solanaceae</taxon>
        <taxon>Nicotianoideae</taxon>
        <taxon>Nicotianeae</taxon>
        <taxon>Nicotiana</taxon>
    </lineage>
</organism>
<sequence>MANNSENESDNDDVHGQLVEQGSGLVEEVRVLKKQLAEMYQAWVNGQAPPSLPIGPSDNLHNVSVATQVPISITSNPLYQPGFSPSINLPTIPSTSIPRPLIAPLRNDPPTIPIVHTFTVPQPALAQKSNNDQQLDAHDAQHYFPELTLKVPDSYKHTSHNVFPIEIEKPEKNMEQEEMTRKMKSLEQTMRNIQGLGGHKSVSFNDLCMFPHVHLPPGFKTPKFDKYDGHGDPVAHLKRYCNQLRGAGGKEELLMAYFGESLTGIASEWFIDQDISHWHVWNDMAQDFVQQFQYNINIVPDRSSLVNIKKKPAESFREYAIKWREQAARVKPPMKEAEMIDYFLQAQDPDYLHYMLAAIGKPFAEAIKIGEIVENGMKSGKIVSQAALKATTQAIQSGSGNFENRKKKEEGSMMASGFGGVQRGITPSYVQFQQGLSNSLQHYYPPQGPRYSVPLQQYTVFNAQAYARPPNHQQWRAPIPQGSRQLRPNFEASYNPRPRQEYVREQEPKKEFTPIGESYTSLFRKLMQLKLIEPIMPHYVNPNSKGFDSNARCEYHSNTQGHSTENCWTLKKAIENLIEAKAIVVTNNEDTPNITNNPLPTHDNTHFIGMICDDRDYKQSGKTEMVVRTIGSKPKVIVSPPQLAPLMVKGANSSLNLACSEKMILYVPGSTKKVEVQLGGPKLYIPGGIQKIIPNNDLRNITEPVVIRPVAQLLVTNTKAIPWNYNKTVMTYKGKEIVEKTSEIGGLTRSGRCYSPEELRKAKQVREGHLPVKEPVAEKEAEEFLKKMKLQDYSIIDQLRKTPAQISLLSLLLHSEEHHRVLIKTLNEAYVSEKTTVNQLEKMAERFFEVNRITFSDDDLPEEGAGHNRTLHLMVKCEGHHVKRVMIDEGSSVDVCPLSTLQQLNIDTNRIRTSNVSIRAFDGSKRDTIGEIELTMTIGPIDFNIVFQVLDMKTFYNFLLGRPWIHMARAVPSTLHQIVKFECDGQEIIVQGEDDSSVYKDPSIPYIDAKEGCESIIYQAFEVIEVDQVEEGKPILHPRLSATSMMVASLMLRNGYEPAKGLGSSLQGIVNPIAPFSKKNTFGLGFKPTSADIDRAKARKKNGWNLSKPIPHIAYSFVKPQFEEVQNPSTQDDIDGVCQGLKEMFYEINMAQVGEGPSRASVQLIGPDTSLSNWEAIPLPIRKETW</sequence>
<dbReference type="Proteomes" id="UP000790787">
    <property type="component" value="Chromosome 21"/>
</dbReference>
<proteinExistence type="predicted"/>
<evidence type="ECO:0000313" key="2">
    <source>
        <dbReference type="RefSeq" id="XP_075097948.1"/>
    </source>
</evidence>